<dbReference type="Gene3D" id="3.30.2010.10">
    <property type="entry name" value="Metalloproteases ('zincins'), catalytic domain"/>
    <property type="match status" value="1"/>
</dbReference>
<dbReference type="AlphaFoldDB" id="A0A8J6NE44"/>
<feature type="domain" description="Peptidase M48" evidence="8">
    <location>
        <begin position="91"/>
        <end position="268"/>
    </location>
</feature>
<dbReference type="PANTHER" id="PTHR22726">
    <property type="entry name" value="METALLOENDOPEPTIDASE OMA1"/>
    <property type="match status" value="1"/>
</dbReference>
<dbReference type="GO" id="GO:0004222">
    <property type="term" value="F:metalloendopeptidase activity"/>
    <property type="evidence" value="ECO:0007669"/>
    <property type="project" value="InterPro"/>
</dbReference>
<dbReference type="Pfam" id="PF14559">
    <property type="entry name" value="TPR_19"/>
    <property type="match status" value="1"/>
</dbReference>
<dbReference type="GO" id="GO:0051603">
    <property type="term" value="P:proteolysis involved in protein catabolic process"/>
    <property type="evidence" value="ECO:0007669"/>
    <property type="project" value="TreeGrafter"/>
</dbReference>
<dbReference type="Proteomes" id="UP000614424">
    <property type="component" value="Unassembled WGS sequence"/>
</dbReference>
<dbReference type="GO" id="GO:0046872">
    <property type="term" value="F:metal ion binding"/>
    <property type="evidence" value="ECO:0007669"/>
    <property type="project" value="UniProtKB-KW"/>
</dbReference>
<keyword evidence="5" id="KW-0862">Zinc</keyword>
<gene>
    <name evidence="9" type="ORF">H8E41_02635</name>
</gene>
<dbReference type="Pfam" id="PF01435">
    <property type="entry name" value="Peptidase_M48"/>
    <property type="match status" value="1"/>
</dbReference>
<evidence type="ECO:0000256" key="7">
    <source>
        <dbReference type="PROSITE-ProRule" id="PRU00339"/>
    </source>
</evidence>
<dbReference type="InterPro" id="IPR051156">
    <property type="entry name" value="Mito/Outer_Membr_Metalloprot"/>
</dbReference>
<dbReference type="CDD" id="cd07333">
    <property type="entry name" value="M48C_bepA_like"/>
    <property type="match status" value="1"/>
</dbReference>
<dbReference type="SMART" id="SM00028">
    <property type="entry name" value="TPR"/>
    <property type="match status" value="3"/>
</dbReference>
<comment type="cofactor">
    <cofactor evidence="1">
        <name>Zn(2+)</name>
        <dbReference type="ChEBI" id="CHEBI:29105"/>
    </cofactor>
</comment>
<keyword evidence="6 9" id="KW-0482">Metalloprotease</keyword>
<dbReference type="Gene3D" id="1.25.40.10">
    <property type="entry name" value="Tetratricopeptide repeat domain"/>
    <property type="match status" value="1"/>
</dbReference>
<evidence type="ECO:0000313" key="10">
    <source>
        <dbReference type="Proteomes" id="UP000614424"/>
    </source>
</evidence>
<evidence type="ECO:0000256" key="2">
    <source>
        <dbReference type="ARBA" id="ARBA00022670"/>
    </source>
</evidence>
<evidence type="ECO:0000313" key="9">
    <source>
        <dbReference type="EMBL" id="MBC8316773.1"/>
    </source>
</evidence>
<name>A0A8J6NE44_9BACT</name>
<keyword evidence="2" id="KW-0645">Protease</keyword>
<dbReference type="SUPFAM" id="SSF48452">
    <property type="entry name" value="TPR-like"/>
    <property type="match status" value="1"/>
</dbReference>
<evidence type="ECO:0000256" key="4">
    <source>
        <dbReference type="ARBA" id="ARBA00022801"/>
    </source>
</evidence>
<evidence type="ECO:0000259" key="8">
    <source>
        <dbReference type="Pfam" id="PF01435"/>
    </source>
</evidence>
<evidence type="ECO:0000256" key="1">
    <source>
        <dbReference type="ARBA" id="ARBA00001947"/>
    </source>
</evidence>
<evidence type="ECO:0000256" key="6">
    <source>
        <dbReference type="ARBA" id="ARBA00023049"/>
    </source>
</evidence>
<dbReference type="EMBL" id="JACNJZ010000053">
    <property type="protein sequence ID" value="MBC8316773.1"/>
    <property type="molecule type" value="Genomic_DNA"/>
</dbReference>
<sequence>MSIEIVKIKTITDSRLLSISNFRFSFLKQCLVSFIVLSCLLTVDCIPSFYQSGQAYAFSIKDEKEYGEKMLAVIRKEFNLIDELDILQYIVQISKKIVVTAGPQYFDYHFYVIDNREFNAFAAPSGLIFIHSGIIGAMKTEGELVSVIAHEIGHVMSRHIADRIDKTKKVSAGTLAMVLAGILVGGGALSQALITGGLATGEAMFLQFSRENEEEADRISFALMQDLNRDPQDMVSMLNTMHKVSRIRMGNIPQYLLTHPKPELRMGYVQDLIYVHPRKNYAAFDQFDFKRVQLKIASLSEDLNKLKPKYNRDIRNAENEEDRILAQYGLSFIHLAEGEYSRAIEGLNTVNSFYSDKVNVWVDLGRAHLSNGDLAQASKFFEMARNKDPGNWYAAYYLALTLEKKGEIDRAEQLYLQVQSHVPDYPDVYLQLARIAEDKRDTGLSHFYLGLSFFYDGNFSSSTFHFKKAKELLKSKARLAEIDEKLSKINELK</sequence>
<dbReference type="InterPro" id="IPR019734">
    <property type="entry name" value="TPR_rpt"/>
</dbReference>
<dbReference type="PANTHER" id="PTHR22726:SF1">
    <property type="entry name" value="METALLOENDOPEPTIDASE OMA1, MITOCHONDRIAL"/>
    <property type="match status" value="1"/>
</dbReference>
<organism evidence="9 10">
    <name type="scientific">Candidatus Desulfobia pelagia</name>
    <dbReference type="NCBI Taxonomy" id="2841692"/>
    <lineage>
        <taxon>Bacteria</taxon>
        <taxon>Pseudomonadati</taxon>
        <taxon>Thermodesulfobacteriota</taxon>
        <taxon>Desulfobulbia</taxon>
        <taxon>Desulfobulbales</taxon>
        <taxon>Desulfobulbaceae</taxon>
        <taxon>Candidatus Desulfobia</taxon>
    </lineage>
</organism>
<keyword evidence="7" id="KW-0802">TPR repeat</keyword>
<comment type="caution">
    <text evidence="9">The sequence shown here is derived from an EMBL/GenBank/DDBJ whole genome shotgun (WGS) entry which is preliminary data.</text>
</comment>
<keyword evidence="4" id="KW-0378">Hydrolase</keyword>
<dbReference type="PROSITE" id="PS50005">
    <property type="entry name" value="TPR"/>
    <property type="match status" value="1"/>
</dbReference>
<dbReference type="InterPro" id="IPR011990">
    <property type="entry name" value="TPR-like_helical_dom_sf"/>
</dbReference>
<protein>
    <submittedName>
        <fullName evidence="9">M48 family metalloprotease</fullName>
    </submittedName>
</protein>
<evidence type="ECO:0000256" key="3">
    <source>
        <dbReference type="ARBA" id="ARBA00022723"/>
    </source>
</evidence>
<dbReference type="InterPro" id="IPR001915">
    <property type="entry name" value="Peptidase_M48"/>
</dbReference>
<keyword evidence="3" id="KW-0479">Metal-binding</keyword>
<feature type="repeat" description="TPR" evidence="7">
    <location>
        <begin position="358"/>
        <end position="391"/>
    </location>
</feature>
<evidence type="ECO:0000256" key="5">
    <source>
        <dbReference type="ARBA" id="ARBA00022833"/>
    </source>
</evidence>
<dbReference type="GO" id="GO:0016020">
    <property type="term" value="C:membrane"/>
    <property type="evidence" value="ECO:0007669"/>
    <property type="project" value="TreeGrafter"/>
</dbReference>
<proteinExistence type="predicted"/>
<reference evidence="9 10" key="1">
    <citation type="submission" date="2020-08" db="EMBL/GenBank/DDBJ databases">
        <title>Bridging the membrane lipid divide: bacteria of the FCB group superphylum have the potential to synthesize archaeal ether lipids.</title>
        <authorList>
            <person name="Villanueva L."/>
            <person name="Von Meijenfeldt F.A.B."/>
            <person name="Westbye A.B."/>
            <person name="Yadav S."/>
            <person name="Hopmans E.C."/>
            <person name="Dutilh B.E."/>
            <person name="Sinninghe Damste J.S."/>
        </authorList>
    </citation>
    <scope>NUCLEOTIDE SEQUENCE [LARGE SCALE GENOMIC DNA]</scope>
    <source>
        <strain evidence="9">NIOZ-UU47</strain>
    </source>
</reference>
<accession>A0A8J6NE44</accession>